<sequence>MALDEPSLIVETNSHLQTCYGQMNLLVFFSTEETRSMYIVGDYLVFRLQVRPVSLDQNRLDIGNRCEGTWPGNPANKADTSSQRYWKDRDKSHRQTTIMTDWYFTFSHCHHLEGAHDQKLILARLMSWNDSYSCTSRAGSWECYKNAARDTG</sequence>
<evidence type="ECO:0000313" key="2">
    <source>
        <dbReference type="Proteomes" id="UP000663671"/>
    </source>
</evidence>
<gene>
    <name evidence="1" type="ORF">I7I51_00753</name>
</gene>
<dbReference type="VEuPathDB" id="FungiDB:I7I51_00753"/>
<protein>
    <submittedName>
        <fullName evidence="1">Uncharacterized protein</fullName>
    </submittedName>
</protein>
<accession>A0A8A1MGG7</accession>
<name>A0A8A1MGG7_AJECA</name>
<dbReference type="Proteomes" id="UP000663671">
    <property type="component" value="Chromosome 1"/>
</dbReference>
<proteinExistence type="predicted"/>
<dbReference type="EMBL" id="CP069114">
    <property type="protein sequence ID" value="QSS63694.1"/>
    <property type="molecule type" value="Genomic_DNA"/>
</dbReference>
<organism evidence="1 2">
    <name type="scientific">Ajellomyces capsulatus</name>
    <name type="common">Darling's disease fungus</name>
    <name type="synonym">Histoplasma capsulatum</name>
    <dbReference type="NCBI Taxonomy" id="5037"/>
    <lineage>
        <taxon>Eukaryota</taxon>
        <taxon>Fungi</taxon>
        <taxon>Dikarya</taxon>
        <taxon>Ascomycota</taxon>
        <taxon>Pezizomycotina</taxon>
        <taxon>Eurotiomycetes</taxon>
        <taxon>Eurotiomycetidae</taxon>
        <taxon>Onygenales</taxon>
        <taxon>Ajellomycetaceae</taxon>
        <taxon>Histoplasma</taxon>
    </lineage>
</organism>
<reference evidence="1" key="1">
    <citation type="submission" date="2021-01" db="EMBL/GenBank/DDBJ databases">
        <title>Chromosome-level genome assembly of a human fungal pathogen reveals clustering of transcriptionally co-regulated genes.</title>
        <authorList>
            <person name="Voorhies M."/>
            <person name="Cohen S."/>
            <person name="Shea T.P."/>
            <person name="Petrus S."/>
            <person name="Munoz J.F."/>
            <person name="Poplawski S."/>
            <person name="Goldman W.E."/>
            <person name="Michael T."/>
            <person name="Cuomo C.A."/>
            <person name="Sil A."/>
            <person name="Beyhan S."/>
        </authorList>
    </citation>
    <scope>NUCLEOTIDE SEQUENCE</scope>
    <source>
        <strain evidence="1">WU24</strain>
    </source>
</reference>
<dbReference type="AlphaFoldDB" id="A0A8A1MGG7"/>
<evidence type="ECO:0000313" key="1">
    <source>
        <dbReference type="EMBL" id="QSS63694.1"/>
    </source>
</evidence>